<name>A0AAV6IVQ2_9ERIC</name>
<comment type="caution">
    <text evidence="2">The sequence shown here is derived from an EMBL/GenBank/DDBJ whole genome shotgun (WGS) entry which is preliminary data.</text>
</comment>
<accession>A0AAV6IVQ2</accession>
<sequence>MSKMKREAQPMQQRLKKLRSSLPRRRRKHISPIRLATSPAASIASSHLTREVSCESSRISVNNKPRVASPKKRRLEEITGFGQNIQFQKVLKREKEEDVEEERDSSCVQSCSGVDEAREINSNEFGVIEEHSVTTAKSELSCEFSRKIPTAGDENSIRNDVELSEVSRNITVSKSDSTTEQRPPKLSAGDSDLACSESELVCFDDDDSDYSSAFTELQSEVFHDSSEIDFSDEYTPSTLFESGSEFSEKSITDDITPSPTFSLFLQYSQQFSRSTSDSLRSRSDGENSEEFACLRFEDEENEESYKMLRNRERRQVYVHDYAEEYCSATEYGELVIQQRLRMVHWIVEVSYPRSLVLLFVGVINCNAP</sequence>
<evidence type="ECO:0000313" key="2">
    <source>
        <dbReference type="EMBL" id="KAG5532030.1"/>
    </source>
</evidence>
<dbReference type="Proteomes" id="UP000823749">
    <property type="component" value="Chromosome 9"/>
</dbReference>
<gene>
    <name evidence="2" type="ORF">RHGRI_026600</name>
</gene>
<evidence type="ECO:0000313" key="3">
    <source>
        <dbReference type="Proteomes" id="UP000823749"/>
    </source>
</evidence>
<dbReference type="EMBL" id="JACTNZ010000009">
    <property type="protein sequence ID" value="KAG5532030.1"/>
    <property type="molecule type" value="Genomic_DNA"/>
</dbReference>
<feature type="compositionally biased region" description="Basic residues" evidence="1">
    <location>
        <begin position="14"/>
        <end position="31"/>
    </location>
</feature>
<evidence type="ECO:0000256" key="1">
    <source>
        <dbReference type="SAM" id="MobiDB-lite"/>
    </source>
</evidence>
<feature type="region of interest" description="Disordered" evidence="1">
    <location>
        <begin position="172"/>
        <end position="191"/>
    </location>
</feature>
<proteinExistence type="predicted"/>
<reference evidence="2" key="1">
    <citation type="submission" date="2020-08" db="EMBL/GenBank/DDBJ databases">
        <title>Plant Genome Project.</title>
        <authorList>
            <person name="Zhang R.-G."/>
        </authorList>
    </citation>
    <scope>NUCLEOTIDE SEQUENCE</scope>
    <source>
        <strain evidence="2">WSP0</strain>
        <tissue evidence="2">Leaf</tissue>
    </source>
</reference>
<organism evidence="2 3">
    <name type="scientific">Rhododendron griersonianum</name>
    <dbReference type="NCBI Taxonomy" id="479676"/>
    <lineage>
        <taxon>Eukaryota</taxon>
        <taxon>Viridiplantae</taxon>
        <taxon>Streptophyta</taxon>
        <taxon>Embryophyta</taxon>
        <taxon>Tracheophyta</taxon>
        <taxon>Spermatophyta</taxon>
        <taxon>Magnoliopsida</taxon>
        <taxon>eudicotyledons</taxon>
        <taxon>Gunneridae</taxon>
        <taxon>Pentapetalae</taxon>
        <taxon>asterids</taxon>
        <taxon>Ericales</taxon>
        <taxon>Ericaceae</taxon>
        <taxon>Ericoideae</taxon>
        <taxon>Rhodoreae</taxon>
        <taxon>Rhododendron</taxon>
    </lineage>
</organism>
<keyword evidence="3" id="KW-1185">Reference proteome</keyword>
<dbReference type="AlphaFoldDB" id="A0AAV6IVQ2"/>
<protein>
    <submittedName>
        <fullName evidence="2">Uncharacterized protein</fullName>
    </submittedName>
</protein>
<feature type="region of interest" description="Disordered" evidence="1">
    <location>
        <begin position="1"/>
        <end position="33"/>
    </location>
</feature>